<keyword evidence="8" id="KW-1185">Reference proteome</keyword>
<feature type="transmembrane region" description="Helical" evidence="6">
    <location>
        <begin position="178"/>
        <end position="197"/>
    </location>
</feature>
<comment type="caution">
    <text evidence="7">The sequence shown here is derived from an EMBL/GenBank/DDBJ whole genome shotgun (WGS) entry which is preliminary data.</text>
</comment>
<dbReference type="GO" id="GO:0015205">
    <property type="term" value="F:nucleobase transmembrane transporter activity"/>
    <property type="evidence" value="ECO:0007669"/>
    <property type="project" value="TreeGrafter"/>
</dbReference>
<evidence type="ECO:0000313" key="7">
    <source>
        <dbReference type="EMBL" id="CAE7857744.1"/>
    </source>
</evidence>
<keyword evidence="5 6" id="KW-0472">Membrane</keyword>
<dbReference type="AlphaFoldDB" id="A0A813AA05"/>
<dbReference type="InterPro" id="IPR001248">
    <property type="entry name" value="Pur-cyt_permease"/>
</dbReference>
<feature type="transmembrane region" description="Helical" evidence="6">
    <location>
        <begin position="346"/>
        <end position="364"/>
    </location>
</feature>
<name>A0A813AA05_9DINO</name>
<comment type="subcellular location">
    <subcellularLocation>
        <location evidence="1">Membrane</location>
        <topology evidence="1">Multi-pass membrane protein</topology>
    </subcellularLocation>
</comment>
<comment type="similarity">
    <text evidence="2">Belongs to the purine-cytosine permease (2.A.39) family.</text>
</comment>
<dbReference type="Proteomes" id="UP000601435">
    <property type="component" value="Unassembled WGS sequence"/>
</dbReference>
<proteinExistence type="inferred from homology"/>
<feature type="transmembrane region" description="Helical" evidence="6">
    <location>
        <begin position="301"/>
        <end position="325"/>
    </location>
</feature>
<gene>
    <name evidence="7" type="primary">pucI</name>
    <name evidence="7" type="ORF">SNEC2469_LOCUS27016</name>
</gene>
<protein>
    <submittedName>
        <fullName evidence="7">PucI protein</fullName>
    </submittedName>
</protein>
<evidence type="ECO:0000256" key="6">
    <source>
        <dbReference type="SAM" id="Phobius"/>
    </source>
</evidence>
<accession>A0A813AA05</accession>
<dbReference type="InterPro" id="IPR045225">
    <property type="entry name" value="Uracil/uridine/allantoin_perm"/>
</dbReference>
<keyword evidence="3 6" id="KW-0812">Transmembrane</keyword>
<evidence type="ECO:0000313" key="8">
    <source>
        <dbReference type="Proteomes" id="UP000601435"/>
    </source>
</evidence>
<dbReference type="OrthoDB" id="2018619at2759"/>
<organism evidence="7 8">
    <name type="scientific">Symbiodinium necroappetens</name>
    <dbReference type="NCBI Taxonomy" id="1628268"/>
    <lineage>
        <taxon>Eukaryota</taxon>
        <taxon>Sar</taxon>
        <taxon>Alveolata</taxon>
        <taxon>Dinophyceae</taxon>
        <taxon>Suessiales</taxon>
        <taxon>Symbiodiniaceae</taxon>
        <taxon>Symbiodinium</taxon>
    </lineage>
</organism>
<evidence type="ECO:0000256" key="2">
    <source>
        <dbReference type="ARBA" id="ARBA00008974"/>
    </source>
</evidence>
<evidence type="ECO:0000256" key="3">
    <source>
        <dbReference type="ARBA" id="ARBA00022692"/>
    </source>
</evidence>
<dbReference type="Pfam" id="PF02133">
    <property type="entry name" value="Transp_cyt_pur"/>
    <property type="match status" value="1"/>
</dbReference>
<dbReference type="Gene3D" id="1.10.4160.10">
    <property type="entry name" value="Hydantoin permease"/>
    <property type="match status" value="1"/>
</dbReference>
<feature type="transmembrane region" description="Helical" evidence="6">
    <location>
        <begin position="154"/>
        <end position="172"/>
    </location>
</feature>
<dbReference type="EMBL" id="CAJNJA010056161">
    <property type="protein sequence ID" value="CAE7857744.1"/>
    <property type="molecule type" value="Genomic_DNA"/>
</dbReference>
<evidence type="ECO:0000256" key="5">
    <source>
        <dbReference type="ARBA" id="ARBA00023136"/>
    </source>
</evidence>
<dbReference type="PANTHER" id="PTHR30618:SF0">
    <property type="entry name" value="PURINE-URACIL PERMEASE NCS1"/>
    <property type="match status" value="1"/>
</dbReference>
<feature type="transmembrane region" description="Helical" evidence="6">
    <location>
        <begin position="417"/>
        <end position="438"/>
    </location>
</feature>
<feature type="transmembrane region" description="Helical" evidence="6">
    <location>
        <begin position="370"/>
        <end position="396"/>
    </location>
</feature>
<feature type="transmembrane region" description="Helical" evidence="6">
    <location>
        <begin position="259"/>
        <end position="281"/>
    </location>
</feature>
<evidence type="ECO:0000256" key="4">
    <source>
        <dbReference type="ARBA" id="ARBA00022989"/>
    </source>
</evidence>
<dbReference type="GO" id="GO:0005886">
    <property type="term" value="C:plasma membrane"/>
    <property type="evidence" value="ECO:0007669"/>
    <property type="project" value="TreeGrafter"/>
</dbReference>
<sequence>MKAMVAEGLEDLEPTPQGPARTWTWDVFACAWSIMMVNTGTFSAGAATLSFDLSVPETLAGQAAGALVLVLGLSLNAAPGVKYGIPFPVLARSSFGSGGAHFCTLTRGAVATMWLSFQCWQGALGLYAALVRCVGKEAIEYWGKLDANFHAVKLLIFVAYLMMHAVFIQLGFQKVKCAIYWALPGLIIGMGVIALWAQTLSPISEAFEAFEAFEAAGAAGQGPVVAFMAAMNSSLGSWSMLLLNVCDLSRFSPRQSDHVCGHLVGVLVPFLATLLVGMFVAGATKVAFGSAVWQLPTIFGYWHPVLSVLGALVLAIGTMVVNILANIPSPINDIMNLAPKRFTHRGCGFFVLLLSFAVCPWWTFSGEVSFVFSFLDGYAMVTGAIAGVFLCDYWIVRERFLDLEELYSSTGIKWRPLVAVAVGIAPCFPGFLDATLAAHNESHVSLVGPFWAHLYSGGSFLVSLVVSALAYFHASSSSEFL</sequence>
<reference evidence="7" key="1">
    <citation type="submission" date="2021-02" db="EMBL/GenBank/DDBJ databases">
        <authorList>
            <person name="Dougan E. K."/>
            <person name="Rhodes N."/>
            <person name="Thang M."/>
            <person name="Chan C."/>
        </authorList>
    </citation>
    <scope>NUCLEOTIDE SEQUENCE</scope>
</reference>
<feature type="transmembrane region" description="Helical" evidence="6">
    <location>
        <begin position="450"/>
        <end position="472"/>
    </location>
</feature>
<evidence type="ECO:0000256" key="1">
    <source>
        <dbReference type="ARBA" id="ARBA00004141"/>
    </source>
</evidence>
<dbReference type="PANTHER" id="PTHR30618">
    <property type="entry name" value="NCS1 FAMILY PURINE/PYRIMIDINE TRANSPORTER"/>
    <property type="match status" value="1"/>
</dbReference>
<keyword evidence="4 6" id="KW-1133">Transmembrane helix</keyword>